<feature type="domain" description="Integrase catalytic" evidence="2">
    <location>
        <begin position="1"/>
        <end position="106"/>
    </location>
</feature>
<reference evidence="3" key="1">
    <citation type="submission" date="2021-03" db="EMBL/GenBank/DDBJ databases">
        <title>Draft genome sequence of rust myrtle Austropuccinia psidii MF-1, a brazilian biotype.</title>
        <authorList>
            <person name="Quecine M.C."/>
            <person name="Pachon D.M.R."/>
            <person name="Bonatelli M.L."/>
            <person name="Correr F.H."/>
            <person name="Franceschini L.M."/>
            <person name="Leite T.F."/>
            <person name="Margarido G.R.A."/>
            <person name="Almeida C.A."/>
            <person name="Ferrarezi J.A."/>
            <person name="Labate C.A."/>
        </authorList>
    </citation>
    <scope>NUCLEOTIDE SEQUENCE</scope>
    <source>
        <strain evidence="3">MF-1</strain>
    </source>
</reference>
<protein>
    <recommendedName>
        <fullName evidence="2">Integrase catalytic domain-containing protein</fullName>
    </recommendedName>
</protein>
<dbReference type="Proteomes" id="UP000765509">
    <property type="component" value="Unassembled WGS sequence"/>
</dbReference>
<name>A0A9Q3BJD3_9BASI</name>
<evidence type="ECO:0000259" key="2">
    <source>
        <dbReference type="PROSITE" id="PS50994"/>
    </source>
</evidence>
<keyword evidence="1" id="KW-0694">RNA-binding</keyword>
<evidence type="ECO:0000313" key="4">
    <source>
        <dbReference type="Proteomes" id="UP000765509"/>
    </source>
</evidence>
<dbReference type="GO" id="GO:0015074">
    <property type="term" value="P:DNA integration"/>
    <property type="evidence" value="ECO:0007669"/>
    <property type="project" value="InterPro"/>
</dbReference>
<organism evidence="3 4">
    <name type="scientific">Austropuccinia psidii MF-1</name>
    <dbReference type="NCBI Taxonomy" id="1389203"/>
    <lineage>
        <taxon>Eukaryota</taxon>
        <taxon>Fungi</taxon>
        <taxon>Dikarya</taxon>
        <taxon>Basidiomycota</taxon>
        <taxon>Pucciniomycotina</taxon>
        <taxon>Pucciniomycetes</taxon>
        <taxon>Pucciniales</taxon>
        <taxon>Sphaerophragmiaceae</taxon>
        <taxon>Austropuccinia</taxon>
    </lineage>
</organism>
<dbReference type="EMBL" id="AVOT02001417">
    <property type="protein sequence ID" value="MBW0466861.1"/>
    <property type="molecule type" value="Genomic_DNA"/>
</dbReference>
<dbReference type="Gene3D" id="3.30.420.10">
    <property type="entry name" value="Ribonuclease H-like superfamily/Ribonuclease H"/>
    <property type="match status" value="1"/>
</dbReference>
<sequence length="106" mass="11924">MDWVKTLPPGGDTSVNSCLVLVDSYIKTPMLLPCHKDDTSMETAIMIWNEAISHTGVLQNITSDRDPKFTSALWKNLHNLFGTKLSFSKAYHLQTDGLVERMIQTL</sequence>
<evidence type="ECO:0000313" key="3">
    <source>
        <dbReference type="EMBL" id="MBW0466861.1"/>
    </source>
</evidence>
<dbReference type="InterPro" id="IPR012337">
    <property type="entry name" value="RNaseH-like_sf"/>
</dbReference>
<keyword evidence="4" id="KW-1185">Reference proteome</keyword>
<dbReference type="InterPro" id="IPR001584">
    <property type="entry name" value="Integrase_cat-core"/>
</dbReference>
<gene>
    <name evidence="3" type="ORF">O181_006576</name>
</gene>
<dbReference type="InterPro" id="IPR050951">
    <property type="entry name" value="Retrovirus_Pol_polyprotein"/>
</dbReference>
<dbReference type="PANTHER" id="PTHR37984:SF5">
    <property type="entry name" value="PROTEIN NYNRIN-LIKE"/>
    <property type="match status" value="1"/>
</dbReference>
<dbReference type="AlphaFoldDB" id="A0A9Q3BJD3"/>
<dbReference type="OrthoDB" id="8016172at2759"/>
<proteinExistence type="predicted"/>
<dbReference type="GO" id="GO:0005634">
    <property type="term" value="C:nucleus"/>
    <property type="evidence" value="ECO:0007669"/>
    <property type="project" value="UniProtKB-ARBA"/>
</dbReference>
<dbReference type="GO" id="GO:0003723">
    <property type="term" value="F:RNA binding"/>
    <property type="evidence" value="ECO:0007669"/>
    <property type="project" value="UniProtKB-KW"/>
</dbReference>
<evidence type="ECO:0000256" key="1">
    <source>
        <dbReference type="ARBA" id="ARBA00022884"/>
    </source>
</evidence>
<dbReference type="SUPFAM" id="SSF53098">
    <property type="entry name" value="Ribonuclease H-like"/>
    <property type="match status" value="1"/>
</dbReference>
<accession>A0A9Q3BJD3</accession>
<dbReference type="InterPro" id="IPR036397">
    <property type="entry name" value="RNaseH_sf"/>
</dbReference>
<dbReference type="PROSITE" id="PS50994">
    <property type="entry name" value="INTEGRASE"/>
    <property type="match status" value="1"/>
</dbReference>
<comment type="caution">
    <text evidence="3">The sequence shown here is derived from an EMBL/GenBank/DDBJ whole genome shotgun (WGS) entry which is preliminary data.</text>
</comment>
<dbReference type="PANTHER" id="PTHR37984">
    <property type="entry name" value="PROTEIN CBG26694"/>
    <property type="match status" value="1"/>
</dbReference>